<dbReference type="HAMAP" id="MF_00534">
    <property type="entry name" value="Asn_tRNA_synth"/>
    <property type="match status" value="1"/>
</dbReference>
<dbReference type="PATRIC" id="fig|1007676.4.peg.1842"/>
<dbReference type="SUPFAM" id="SSF50249">
    <property type="entry name" value="Nucleic acid-binding proteins"/>
    <property type="match status" value="1"/>
</dbReference>
<comment type="subcellular location">
    <subcellularLocation>
        <location evidence="7">Cytoplasm</location>
    </subcellularLocation>
</comment>
<evidence type="ECO:0000256" key="2">
    <source>
        <dbReference type="ARBA" id="ARBA00022598"/>
    </source>
</evidence>
<keyword evidence="6 7" id="KW-0030">Aminoacyl-tRNA synthetase</keyword>
<keyword evidence="10" id="KW-1185">Reference proteome</keyword>
<keyword evidence="2 7" id="KW-0436">Ligase</keyword>
<keyword evidence="3 7" id="KW-0547">Nucleotide-binding</keyword>
<evidence type="ECO:0000256" key="6">
    <source>
        <dbReference type="ARBA" id="ARBA00023146"/>
    </source>
</evidence>
<dbReference type="SUPFAM" id="SSF55681">
    <property type="entry name" value="Class II aaRS and biotin synthetases"/>
    <property type="match status" value="1"/>
</dbReference>
<gene>
    <name evidence="7" type="primary">asnS</name>
    <name evidence="9" type="ORF">ABM34_09100</name>
</gene>
<dbReference type="PRINTS" id="PR01042">
    <property type="entry name" value="TRNASYNTHASP"/>
</dbReference>
<name>A0A0H4QLT7_9LACO</name>
<evidence type="ECO:0000256" key="5">
    <source>
        <dbReference type="ARBA" id="ARBA00022917"/>
    </source>
</evidence>
<evidence type="ECO:0000256" key="7">
    <source>
        <dbReference type="HAMAP-Rule" id="MF_00534"/>
    </source>
</evidence>
<dbReference type="GO" id="GO:0140096">
    <property type="term" value="F:catalytic activity, acting on a protein"/>
    <property type="evidence" value="ECO:0007669"/>
    <property type="project" value="UniProtKB-ARBA"/>
</dbReference>
<dbReference type="EMBL" id="CP012034">
    <property type="protein sequence ID" value="AKP67668.1"/>
    <property type="molecule type" value="Genomic_DNA"/>
</dbReference>
<dbReference type="InterPro" id="IPR045864">
    <property type="entry name" value="aa-tRNA-synth_II/BPL/LPL"/>
</dbReference>
<dbReference type="AlphaFoldDB" id="A0A0H4QLT7"/>
<feature type="domain" description="Aminoacyl-transfer RNA synthetases class-II family profile" evidence="8">
    <location>
        <begin position="134"/>
        <end position="454"/>
    </location>
</feature>
<dbReference type="InterPro" id="IPR004522">
    <property type="entry name" value="Asn-tRNA-ligase"/>
</dbReference>
<evidence type="ECO:0000313" key="9">
    <source>
        <dbReference type="EMBL" id="AKP67668.1"/>
    </source>
</evidence>
<dbReference type="EC" id="6.1.1.22" evidence="7"/>
<dbReference type="CDD" id="cd04318">
    <property type="entry name" value="EcAsnRS_like_N"/>
    <property type="match status" value="1"/>
</dbReference>
<keyword evidence="5 7" id="KW-0648">Protein biosynthesis</keyword>
<dbReference type="Gene3D" id="2.40.50.140">
    <property type="entry name" value="Nucleic acid-binding proteins"/>
    <property type="match status" value="1"/>
</dbReference>
<comment type="catalytic activity">
    <reaction evidence="7">
        <text>tRNA(Asn) + L-asparagine + ATP = L-asparaginyl-tRNA(Asn) + AMP + diphosphate + H(+)</text>
        <dbReference type="Rhea" id="RHEA:11180"/>
        <dbReference type="Rhea" id="RHEA-COMP:9659"/>
        <dbReference type="Rhea" id="RHEA-COMP:9674"/>
        <dbReference type="ChEBI" id="CHEBI:15378"/>
        <dbReference type="ChEBI" id="CHEBI:30616"/>
        <dbReference type="ChEBI" id="CHEBI:33019"/>
        <dbReference type="ChEBI" id="CHEBI:58048"/>
        <dbReference type="ChEBI" id="CHEBI:78442"/>
        <dbReference type="ChEBI" id="CHEBI:78515"/>
        <dbReference type="ChEBI" id="CHEBI:456215"/>
        <dbReference type="EC" id="6.1.1.22"/>
    </reaction>
</comment>
<dbReference type="InterPro" id="IPR004365">
    <property type="entry name" value="NA-bd_OB_tRNA"/>
</dbReference>
<dbReference type="GO" id="GO:0005524">
    <property type="term" value="F:ATP binding"/>
    <property type="evidence" value="ECO:0007669"/>
    <property type="project" value="UniProtKB-UniRule"/>
</dbReference>
<dbReference type="CDD" id="cd00776">
    <property type="entry name" value="AsxRS_core"/>
    <property type="match status" value="1"/>
</dbReference>
<dbReference type="GO" id="GO:0016740">
    <property type="term" value="F:transferase activity"/>
    <property type="evidence" value="ECO:0007669"/>
    <property type="project" value="UniProtKB-ARBA"/>
</dbReference>
<dbReference type="InterPro" id="IPR004364">
    <property type="entry name" value="Aa-tRNA-synt_II"/>
</dbReference>
<dbReference type="PROSITE" id="PS50862">
    <property type="entry name" value="AA_TRNA_LIGASE_II"/>
    <property type="match status" value="1"/>
</dbReference>
<proteinExistence type="inferred from homology"/>
<dbReference type="InterPro" id="IPR002312">
    <property type="entry name" value="Asp/Asn-tRNA-synth_IIb"/>
</dbReference>
<dbReference type="KEGG" id="lgn:ABM34_09100"/>
<organism evidence="9 10">
    <name type="scientific">Companilactobacillus ginsenosidimutans</name>
    <dbReference type="NCBI Taxonomy" id="1007676"/>
    <lineage>
        <taxon>Bacteria</taxon>
        <taxon>Bacillati</taxon>
        <taxon>Bacillota</taxon>
        <taxon>Bacilli</taxon>
        <taxon>Lactobacillales</taxon>
        <taxon>Lactobacillaceae</taxon>
        <taxon>Companilactobacillus</taxon>
    </lineage>
</organism>
<keyword evidence="4 7" id="KW-0067">ATP-binding</keyword>
<evidence type="ECO:0000256" key="4">
    <source>
        <dbReference type="ARBA" id="ARBA00022840"/>
    </source>
</evidence>
<dbReference type="PANTHER" id="PTHR22594">
    <property type="entry name" value="ASPARTYL/LYSYL-TRNA SYNTHETASE"/>
    <property type="match status" value="1"/>
</dbReference>
<accession>A0A0H4QLT7</accession>
<dbReference type="GO" id="GO:0004816">
    <property type="term" value="F:asparagine-tRNA ligase activity"/>
    <property type="evidence" value="ECO:0007669"/>
    <property type="project" value="UniProtKB-UniRule"/>
</dbReference>
<dbReference type="Gene3D" id="3.30.930.10">
    <property type="entry name" value="Bira Bifunctional Protein, Domain 2"/>
    <property type="match status" value="1"/>
</dbReference>
<evidence type="ECO:0000256" key="1">
    <source>
        <dbReference type="ARBA" id="ARBA00008226"/>
    </source>
</evidence>
<dbReference type="PANTHER" id="PTHR22594:SF34">
    <property type="entry name" value="ASPARAGINE--TRNA LIGASE, MITOCHONDRIAL-RELATED"/>
    <property type="match status" value="1"/>
</dbReference>
<dbReference type="NCBIfam" id="TIGR00457">
    <property type="entry name" value="asnS"/>
    <property type="match status" value="1"/>
</dbReference>
<sequence>MQKVLAKDLFTKEFKDGEEITIEGWIRTIRGSKKIGFIEVNDGSFLKNVQVVFSNDLEDFDDIKKFPISTTIEVIGELALTPGAQQPFEIHATSVKELGASDSDYPLQKKAHTYEYLRTIAHLRPRTNTFYSIFRIRSLAAFAVHEYLQHNGFNYIHTPIITSSDAEGAGEMFQVTTLDLNNVPKNEEGAVDYNEDFFKKETNLTVSGQLEVEAFALALRNVYTFGPTFRAENSHTGRHASEFWMIEPEMAFADMQDEINVSEELLKYVVQYVFDNAKEEIQFLNDNIDEHLIERLSNTVSEKFAEVTYTEAIDLLEKADVDFDVPVSWGLDLESEHERYLSEKVFKKPVFLTNYPKDIKAFYMRANDDGKTVAAADLLVPEIGELIGGSQREERLDLLEQKIKDLKLNEDEYKWYLELRKYGGTVHSGFGIGFERLVMYLTGMKNIRDVIAYPRTPGNAEF</sequence>
<evidence type="ECO:0000256" key="3">
    <source>
        <dbReference type="ARBA" id="ARBA00022741"/>
    </source>
</evidence>
<evidence type="ECO:0000259" key="8">
    <source>
        <dbReference type="PROSITE" id="PS50862"/>
    </source>
</evidence>
<dbReference type="RefSeq" id="WP_048705174.1">
    <property type="nucleotide sequence ID" value="NZ_CP012034.1"/>
</dbReference>
<dbReference type="STRING" id="1007676.ABM34_09100"/>
<dbReference type="InterPro" id="IPR006195">
    <property type="entry name" value="aa-tRNA-synth_II"/>
</dbReference>
<protein>
    <recommendedName>
        <fullName evidence="7">Asparagine--tRNA ligase</fullName>
        <ecNumber evidence="7">6.1.1.22</ecNumber>
    </recommendedName>
    <alternativeName>
        <fullName evidence="7">Asparaginyl-tRNA synthetase</fullName>
        <shortName evidence="7">AsnRS</shortName>
    </alternativeName>
</protein>
<dbReference type="GO" id="GO:0003676">
    <property type="term" value="F:nucleic acid binding"/>
    <property type="evidence" value="ECO:0007669"/>
    <property type="project" value="InterPro"/>
</dbReference>
<comment type="similarity">
    <text evidence="1 7">Belongs to the class-II aminoacyl-tRNA synthetase family.</text>
</comment>
<keyword evidence="7" id="KW-0963">Cytoplasm</keyword>
<dbReference type="OrthoDB" id="9762036at2"/>
<dbReference type="InterPro" id="IPR012340">
    <property type="entry name" value="NA-bd_OB-fold"/>
</dbReference>
<dbReference type="Pfam" id="PF01336">
    <property type="entry name" value="tRNA_anti-codon"/>
    <property type="match status" value="1"/>
</dbReference>
<dbReference type="NCBIfam" id="NF003037">
    <property type="entry name" value="PRK03932.1"/>
    <property type="match status" value="1"/>
</dbReference>
<reference evidence="10" key="1">
    <citation type="submission" date="2015-07" db="EMBL/GenBank/DDBJ databases">
        <title>Lactobacillus ginsenosidimutans/EMML 3141/ whole genome sequencing.</title>
        <authorList>
            <person name="Kim M.K."/>
            <person name="Im W.-T."/>
            <person name="Srinivasan S."/>
            <person name="Lee J.-J."/>
        </authorList>
    </citation>
    <scope>NUCLEOTIDE SEQUENCE [LARGE SCALE GENOMIC DNA]</scope>
    <source>
        <strain evidence="10">EMML 3041</strain>
    </source>
</reference>
<dbReference type="GO" id="GO:0005737">
    <property type="term" value="C:cytoplasm"/>
    <property type="evidence" value="ECO:0007669"/>
    <property type="project" value="UniProtKB-SubCell"/>
</dbReference>
<dbReference type="GO" id="GO:0006421">
    <property type="term" value="P:asparaginyl-tRNA aminoacylation"/>
    <property type="evidence" value="ECO:0007669"/>
    <property type="project" value="UniProtKB-UniRule"/>
</dbReference>
<comment type="subunit">
    <text evidence="7">Homodimer.</text>
</comment>
<evidence type="ECO:0000313" key="10">
    <source>
        <dbReference type="Proteomes" id="UP000036106"/>
    </source>
</evidence>
<dbReference type="Pfam" id="PF00152">
    <property type="entry name" value="tRNA-synt_2"/>
    <property type="match status" value="1"/>
</dbReference>
<dbReference type="Proteomes" id="UP000036106">
    <property type="component" value="Chromosome"/>
</dbReference>
<dbReference type="FunFam" id="3.30.930.10:FF:000016">
    <property type="entry name" value="Asparagine--tRNA ligase"/>
    <property type="match status" value="1"/>
</dbReference>